<feature type="non-terminal residue" evidence="1">
    <location>
        <position position="1"/>
    </location>
</feature>
<protein>
    <submittedName>
        <fullName evidence="1">Uncharacterized protein</fullName>
    </submittedName>
</protein>
<dbReference type="EMBL" id="SNRY01006502">
    <property type="protein sequence ID" value="KAA6312455.1"/>
    <property type="molecule type" value="Genomic_DNA"/>
</dbReference>
<dbReference type="Gene3D" id="3.40.50.720">
    <property type="entry name" value="NAD(P)-binding Rossmann-like Domain"/>
    <property type="match status" value="1"/>
</dbReference>
<dbReference type="AlphaFoldDB" id="A0A5J4PSN1"/>
<comment type="caution">
    <text evidence="1">The sequence shown here is derived from an EMBL/GenBank/DDBJ whole genome shotgun (WGS) entry which is preliminary data.</text>
</comment>
<name>A0A5J4PSN1_9ZZZZ</name>
<gene>
    <name evidence="1" type="ORF">EZS27_036615</name>
</gene>
<reference evidence="1" key="1">
    <citation type="submission" date="2019-03" db="EMBL/GenBank/DDBJ databases">
        <title>Single cell metagenomics reveals metabolic interactions within the superorganism composed of flagellate Streblomastix strix and complex community of Bacteroidetes bacteria on its surface.</title>
        <authorList>
            <person name="Treitli S.C."/>
            <person name="Kolisko M."/>
            <person name="Husnik F."/>
            <person name="Keeling P."/>
            <person name="Hampl V."/>
        </authorList>
    </citation>
    <scope>NUCLEOTIDE SEQUENCE</scope>
    <source>
        <strain evidence="1">STM</strain>
    </source>
</reference>
<evidence type="ECO:0000313" key="1">
    <source>
        <dbReference type="EMBL" id="KAA6312455.1"/>
    </source>
</evidence>
<proteinExistence type="predicted"/>
<organism evidence="1">
    <name type="scientific">termite gut metagenome</name>
    <dbReference type="NCBI Taxonomy" id="433724"/>
    <lineage>
        <taxon>unclassified sequences</taxon>
        <taxon>metagenomes</taxon>
        <taxon>organismal metagenomes</taxon>
    </lineage>
</organism>
<accession>A0A5J4PSN1</accession>
<sequence length="50" mass="6073">LREFLWSEDMADACVYIMKQVSFNVLKGTDKEIRNCHINIGTRKRYERFF</sequence>